<organism evidence="2 3">
    <name type="scientific">Phytophthora rubi</name>
    <dbReference type="NCBI Taxonomy" id="129364"/>
    <lineage>
        <taxon>Eukaryota</taxon>
        <taxon>Sar</taxon>
        <taxon>Stramenopiles</taxon>
        <taxon>Oomycota</taxon>
        <taxon>Peronosporomycetes</taxon>
        <taxon>Peronosporales</taxon>
        <taxon>Peronosporaceae</taxon>
        <taxon>Phytophthora</taxon>
    </lineage>
</organism>
<reference evidence="2 3" key="1">
    <citation type="submission" date="2018-09" db="EMBL/GenBank/DDBJ databases">
        <title>Genomic investigation of the strawberry pathogen Phytophthora fragariae indicates pathogenicity is determined by transcriptional variation in three key races.</title>
        <authorList>
            <person name="Adams T.M."/>
            <person name="Armitage A.D."/>
            <person name="Sobczyk M.K."/>
            <person name="Bates H.J."/>
            <person name="Dunwell J.M."/>
            <person name="Nellist C.F."/>
            <person name="Harrison R.J."/>
        </authorList>
    </citation>
    <scope>NUCLEOTIDE SEQUENCE [LARGE SCALE GENOMIC DNA]</scope>
    <source>
        <strain evidence="2 3">SCRP249</strain>
    </source>
</reference>
<evidence type="ECO:0000256" key="1">
    <source>
        <dbReference type="SAM" id="MobiDB-lite"/>
    </source>
</evidence>
<comment type="caution">
    <text evidence="2">The sequence shown here is derived from an EMBL/GenBank/DDBJ whole genome shotgun (WGS) entry which is preliminary data.</text>
</comment>
<proteinExistence type="predicted"/>
<gene>
    <name evidence="2" type="ORF">PR001_g26522</name>
</gene>
<feature type="compositionally biased region" description="Polar residues" evidence="1">
    <location>
        <begin position="287"/>
        <end position="304"/>
    </location>
</feature>
<feature type="region of interest" description="Disordered" evidence="1">
    <location>
        <begin position="1"/>
        <end position="164"/>
    </location>
</feature>
<evidence type="ECO:0000313" key="2">
    <source>
        <dbReference type="EMBL" id="KAE8972710.1"/>
    </source>
</evidence>
<protein>
    <submittedName>
        <fullName evidence="2">Uncharacterized protein</fullName>
    </submittedName>
</protein>
<feature type="compositionally biased region" description="Basic and acidic residues" evidence="1">
    <location>
        <begin position="147"/>
        <end position="158"/>
    </location>
</feature>
<sequence>MSTRELYQPADGYTSGSAPPQWWACPDSNQGFHRESQDDAQVSNGSGDETPTEIGSPTASLNARSTDRLSPGRSSADGIEDDLATDLEEKPRFPPKVPSGTPADPDASQDPPDEGSFARAKELSSTTTPVASGAASKKTKAARKKLKAPDPEGEDRTVSKSTGSRSKLEMAYLRMELNNLLREDPVMRIMQLKLLGSLTGPVQAPSSIANKLDAVMELLRLLEEAGFTAGAFAADDLFHLAIDEIMISTESLFNLLKPLVGERPAAETPESTAARIQLPKYNTGSSLYASATPEAGSNSPSGSRRMQCGGADPLEFLRIPTRTHCAQTPTNGGGTPTAV</sequence>
<feature type="region of interest" description="Disordered" evidence="1">
    <location>
        <begin position="287"/>
        <end position="310"/>
    </location>
</feature>
<dbReference type="AlphaFoldDB" id="A0A6A3HRX0"/>
<feature type="compositionally biased region" description="Polar residues" evidence="1">
    <location>
        <begin position="39"/>
        <end position="64"/>
    </location>
</feature>
<dbReference type="Proteomes" id="UP000429607">
    <property type="component" value="Unassembled WGS sequence"/>
</dbReference>
<name>A0A6A3HRX0_9STRA</name>
<evidence type="ECO:0000313" key="3">
    <source>
        <dbReference type="Proteomes" id="UP000429607"/>
    </source>
</evidence>
<feature type="compositionally biased region" description="Basic residues" evidence="1">
    <location>
        <begin position="137"/>
        <end position="146"/>
    </location>
</feature>
<dbReference type="EMBL" id="QXFV01003953">
    <property type="protein sequence ID" value="KAE8972710.1"/>
    <property type="molecule type" value="Genomic_DNA"/>
</dbReference>
<accession>A0A6A3HRX0</accession>